<dbReference type="Pfam" id="PF00252">
    <property type="entry name" value="Ribosomal_L16"/>
    <property type="match status" value="1"/>
</dbReference>
<dbReference type="InterPro" id="IPR000114">
    <property type="entry name" value="Ribosomal_uL16_bact-type"/>
</dbReference>
<dbReference type="GO" id="GO:0006412">
    <property type="term" value="P:translation"/>
    <property type="evidence" value="ECO:0007669"/>
    <property type="project" value="UniProtKB-UniRule"/>
</dbReference>
<proteinExistence type="inferred from homology"/>
<dbReference type="InterPro" id="IPR047873">
    <property type="entry name" value="Ribosomal_uL16"/>
</dbReference>
<dbReference type="PRINTS" id="PR00060">
    <property type="entry name" value="RIBOSOMALL16"/>
</dbReference>
<dbReference type="GO" id="GO:0022625">
    <property type="term" value="C:cytosolic large ribosomal subunit"/>
    <property type="evidence" value="ECO:0007669"/>
    <property type="project" value="TreeGrafter"/>
</dbReference>
<keyword evidence="4 8" id="KW-0694">RNA-binding</keyword>
<keyword evidence="3 8" id="KW-0699">rRNA-binding</keyword>
<evidence type="ECO:0000256" key="4">
    <source>
        <dbReference type="ARBA" id="ARBA00022884"/>
    </source>
</evidence>
<comment type="subunit">
    <text evidence="8 10">Part of the 50S ribosomal subunit.</text>
</comment>
<dbReference type="OrthoDB" id="9802589at2"/>
<gene>
    <name evidence="8" type="primary">rplP</name>
    <name evidence="11" type="ORF">SAMN02927930_00581</name>
</gene>
<dbReference type="HAMAP" id="MF_01342">
    <property type="entry name" value="Ribosomal_uL16"/>
    <property type="match status" value="1"/>
</dbReference>
<keyword evidence="5 8" id="KW-0689">Ribosomal protein</keyword>
<dbReference type="EMBL" id="FMXN01000002">
    <property type="protein sequence ID" value="SDB14215.1"/>
    <property type="molecule type" value="Genomic_DNA"/>
</dbReference>
<evidence type="ECO:0000256" key="1">
    <source>
        <dbReference type="ARBA" id="ARBA00008931"/>
    </source>
</evidence>
<dbReference type="CDD" id="cd01433">
    <property type="entry name" value="Ribosomal_L16_L10e"/>
    <property type="match status" value="1"/>
</dbReference>
<dbReference type="Gene3D" id="3.90.1170.10">
    <property type="entry name" value="Ribosomal protein L10e/L16"/>
    <property type="match status" value="1"/>
</dbReference>
<dbReference type="Proteomes" id="UP000199626">
    <property type="component" value="Unassembled WGS sequence"/>
</dbReference>
<evidence type="ECO:0000313" key="11">
    <source>
        <dbReference type="EMBL" id="SDB14215.1"/>
    </source>
</evidence>
<evidence type="ECO:0000256" key="7">
    <source>
        <dbReference type="ARBA" id="ARBA00035198"/>
    </source>
</evidence>
<comment type="similarity">
    <text evidence="1 8 9">Belongs to the universal ribosomal protein uL16 family.</text>
</comment>
<dbReference type="PANTHER" id="PTHR12220">
    <property type="entry name" value="50S/60S RIBOSOMAL PROTEIN L16"/>
    <property type="match status" value="1"/>
</dbReference>
<evidence type="ECO:0000256" key="8">
    <source>
        <dbReference type="HAMAP-Rule" id="MF_01342"/>
    </source>
</evidence>
<evidence type="ECO:0000256" key="9">
    <source>
        <dbReference type="RuleBase" id="RU004413"/>
    </source>
</evidence>
<comment type="function">
    <text evidence="8 10">Binds 23S rRNA and is also seen to make contacts with the A and possibly P site tRNAs.</text>
</comment>
<dbReference type="PANTHER" id="PTHR12220:SF13">
    <property type="entry name" value="LARGE RIBOSOMAL SUBUNIT PROTEIN UL16M"/>
    <property type="match status" value="1"/>
</dbReference>
<dbReference type="InterPro" id="IPR036920">
    <property type="entry name" value="Ribosomal_uL16_sf"/>
</dbReference>
<dbReference type="NCBIfam" id="TIGR01164">
    <property type="entry name" value="rplP_bact"/>
    <property type="match status" value="1"/>
</dbReference>
<dbReference type="InterPro" id="IPR016180">
    <property type="entry name" value="Ribosomal_uL16_dom"/>
</dbReference>
<dbReference type="STRING" id="1159017.SAMN02927930_00581"/>
<dbReference type="RefSeq" id="WP_092591561.1">
    <property type="nucleotide sequence ID" value="NZ_FMXN01000002.1"/>
</dbReference>
<evidence type="ECO:0000256" key="6">
    <source>
        <dbReference type="ARBA" id="ARBA00023274"/>
    </source>
</evidence>
<keyword evidence="2 8" id="KW-0820">tRNA-binding</keyword>
<organism evidence="11 12">
    <name type="scientific">Pseudidiomarina indica</name>
    <dbReference type="NCBI Taxonomy" id="1159017"/>
    <lineage>
        <taxon>Bacteria</taxon>
        <taxon>Pseudomonadati</taxon>
        <taxon>Pseudomonadota</taxon>
        <taxon>Gammaproteobacteria</taxon>
        <taxon>Alteromonadales</taxon>
        <taxon>Idiomarinaceae</taxon>
        <taxon>Pseudidiomarina</taxon>
    </lineage>
</organism>
<reference evidence="12" key="1">
    <citation type="submission" date="2016-10" db="EMBL/GenBank/DDBJ databases">
        <authorList>
            <person name="Varghese N."/>
            <person name="Submissions S."/>
        </authorList>
    </citation>
    <scope>NUCLEOTIDE SEQUENCE [LARGE SCALE GENOMIC DNA]</scope>
    <source>
        <strain evidence="12">CGMCC 1.10824</strain>
    </source>
</reference>
<dbReference type="GO" id="GO:0000049">
    <property type="term" value="F:tRNA binding"/>
    <property type="evidence" value="ECO:0007669"/>
    <property type="project" value="UniProtKB-KW"/>
</dbReference>
<evidence type="ECO:0000256" key="5">
    <source>
        <dbReference type="ARBA" id="ARBA00022980"/>
    </source>
</evidence>
<protein>
    <recommendedName>
        <fullName evidence="7 8">Large ribosomal subunit protein uL16</fullName>
    </recommendedName>
</protein>
<dbReference type="GO" id="GO:0003735">
    <property type="term" value="F:structural constituent of ribosome"/>
    <property type="evidence" value="ECO:0007669"/>
    <property type="project" value="InterPro"/>
</dbReference>
<dbReference type="InterPro" id="IPR020798">
    <property type="entry name" value="Ribosomal_uL16_CS"/>
</dbReference>
<keyword evidence="12" id="KW-1185">Reference proteome</keyword>
<evidence type="ECO:0000313" key="12">
    <source>
        <dbReference type="Proteomes" id="UP000199626"/>
    </source>
</evidence>
<dbReference type="PROSITE" id="PS00701">
    <property type="entry name" value="RIBOSOMAL_L16_2"/>
    <property type="match status" value="1"/>
</dbReference>
<evidence type="ECO:0000256" key="10">
    <source>
        <dbReference type="RuleBase" id="RU004414"/>
    </source>
</evidence>
<sequence length="137" mass="15740">MLQPKRTKFRKVHKGRNRGLAQAGNKISFGTFGLKSVERGRMTARQIEAARRAMTRHIKRQGKIWIRVFPDKPITQKPLEVRMGKGKGSVEYWVAQIQPGRVLYEIDGVSEDIAREAFELAARKLPFKTTFVTRTVM</sequence>
<dbReference type="FunFam" id="3.90.1170.10:FF:000001">
    <property type="entry name" value="50S ribosomal protein L16"/>
    <property type="match status" value="1"/>
</dbReference>
<dbReference type="GO" id="GO:0019843">
    <property type="term" value="F:rRNA binding"/>
    <property type="evidence" value="ECO:0007669"/>
    <property type="project" value="UniProtKB-UniRule"/>
</dbReference>
<evidence type="ECO:0000256" key="2">
    <source>
        <dbReference type="ARBA" id="ARBA00022555"/>
    </source>
</evidence>
<name>A0A1G6B107_9GAMM</name>
<dbReference type="SUPFAM" id="SSF54686">
    <property type="entry name" value="Ribosomal protein L16p/L10e"/>
    <property type="match status" value="1"/>
</dbReference>
<dbReference type="PROSITE" id="PS00586">
    <property type="entry name" value="RIBOSOMAL_L16_1"/>
    <property type="match status" value="1"/>
</dbReference>
<keyword evidence="6 8" id="KW-0687">Ribonucleoprotein</keyword>
<evidence type="ECO:0000256" key="3">
    <source>
        <dbReference type="ARBA" id="ARBA00022730"/>
    </source>
</evidence>
<dbReference type="AlphaFoldDB" id="A0A1G6B107"/>
<accession>A0A1G6B107</accession>